<protein>
    <recommendedName>
        <fullName evidence="2">Voltage-gated hydrogen channel 1</fullName>
    </recommendedName>
    <alternativeName>
        <fullName evidence="12">Hydrogen voltage-gated channel 1</fullName>
    </alternativeName>
</protein>
<comment type="subcellular location">
    <subcellularLocation>
        <location evidence="1">Cell membrane</location>
        <topology evidence="1">Multi-pass membrane protein</topology>
    </subcellularLocation>
</comment>
<proteinExistence type="predicted"/>
<gene>
    <name evidence="16" type="ORF">KHLLAP_LOCUS518</name>
</gene>
<keyword evidence="10 14" id="KW-0472">Membrane</keyword>
<dbReference type="GO" id="GO:0034702">
    <property type="term" value="C:monoatomic ion channel complex"/>
    <property type="evidence" value="ECO:0007669"/>
    <property type="project" value="UniProtKB-KW"/>
</dbReference>
<evidence type="ECO:0000259" key="15">
    <source>
        <dbReference type="Pfam" id="PF00520"/>
    </source>
</evidence>
<sequence>MSSAVTTARRQTKHFLTSKIGHYSVLALVSIDVTAIFIDLILQLETCEGRLRPEEGDKAQEVLGDLSLIFSCLFMVELLASIWAFGWQYFKSWFHWLDATVILAGFVLDVLLKGVLEEVGSLVVVLRLWRVFKIIEELSAGAEEQMEPLQEKIGDLEKQCGELRRQVEQLKSQRSLPMGTEAV</sequence>
<organism evidence="16 17">
    <name type="scientific">Anthostomella pinea</name>
    <dbReference type="NCBI Taxonomy" id="933095"/>
    <lineage>
        <taxon>Eukaryota</taxon>
        <taxon>Fungi</taxon>
        <taxon>Dikarya</taxon>
        <taxon>Ascomycota</taxon>
        <taxon>Pezizomycotina</taxon>
        <taxon>Sordariomycetes</taxon>
        <taxon>Xylariomycetidae</taxon>
        <taxon>Xylariales</taxon>
        <taxon>Xylariaceae</taxon>
        <taxon>Anthostomella</taxon>
    </lineage>
</organism>
<feature type="domain" description="Ion transport" evidence="15">
    <location>
        <begin position="43"/>
        <end position="136"/>
    </location>
</feature>
<feature type="coiled-coil region" evidence="13">
    <location>
        <begin position="139"/>
        <end position="173"/>
    </location>
</feature>
<evidence type="ECO:0000256" key="13">
    <source>
        <dbReference type="SAM" id="Coils"/>
    </source>
</evidence>
<evidence type="ECO:0000256" key="3">
    <source>
        <dbReference type="ARBA" id="ARBA00022448"/>
    </source>
</evidence>
<dbReference type="InterPro" id="IPR031846">
    <property type="entry name" value="Hvcn1"/>
</dbReference>
<keyword evidence="5 14" id="KW-0812">Transmembrane</keyword>
<evidence type="ECO:0000313" key="17">
    <source>
        <dbReference type="Proteomes" id="UP001295740"/>
    </source>
</evidence>
<evidence type="ECO:0000256" key="12">
    <source>
        <dbReference type="ARBA" id="ARBA00031989"/>
    </source>
</evidence>
<dbReference type="EMBL" id="CAUWAG010000003">
    <property type="protein sequence ID" value="CAJ2500050.1"/>
    <property type="molecule type" value="Genomic_DNA"/>
</dbReference>
<evidence type="ECO:0000256" key="10">
    <source>
        <dbReference type="ARBA" id="ARBA00023136"/>
    </source>
</evidence>
<reference evidence="16" key="1">
    <citation type="submission" date="2023-10" db="EMBL/GenBank/DDBJ databases">
        <authorList>
            <person name="Hackl T."/>
        </authorList>
    </citation>
    <scope>NUCLEOTIDE SEQUENCE</scope>
</reference>
<dbReference type="AlphaFoldDB" id="A0AAI8V920"/>
<dbReference type="Pfam" id="PF00520">
    <property type="entry name" value="Ion_trans"/>
    <property type="match status" value="1"/>
</dbReference>
<keyword evidence="4" id="KW-1003">Cell membrane</keyword>
<evidence type="ECO:0000256" key="2">
    <source>
        <dbReference type="ARBA" id="ARBA00015897"/>
    </source>
</evidence>
<dbReference type="InterPro" id="IPR027359">
    <property type="entry name" value="Volt_channel_dom_sf"/>
</dbReference>
<evidence type="ECO:0000256" key="8">
    <source>
        <dbReference type="ARBA" id="ARBA00023054"/>
    </source>
</evidence>
<name>A0AAI8V920_9PEZI</name>
<dbReference type="SUPFAM" id="SSF81324">
    <property type="entry name" value="Voltage-gated potassium channels"/>
    <property type="match status" value="1"/>
</dbReference>
<dbReference type="GO" id="GO:0005886">
    <property type="term" value="C:plasma membrane"/>
    <property type="evidence" value="ECO:0007669"/>
    <property type="project" value="UniProtKB-SubCell"/>
</dbReference>
<keyword evidence="8 13" id="KW-0175">Coiled coil</keyword>
<keyword evidence="11" id="KW-0407">Ion channel</keyword>
<keyword evidence="6" id="KW-0851">Voltage-gated channel</keyword>
<dbReference type="PANTHER" id="PTHR46480">
    <property type="entry name" value="F20B24.22"/>
    <property type="match status" value="1"/>
</dbReference>
<keyword evidence="9" id="KW-0406">Ion transport</keyword>
<dbReference type="Gene3D" id="1.20.120.350">
    <property type="entry name" value="Voltage-gated potassium channels. Chain C"/>
    <property type="match status" value="1"/>
</dbReference>
<feature type="transmembrane region" description="Helical" evidence="14">
    <location>
        <begin position="20"/>
        <end position="42"/>
    </location>
</feature>
<dbReference type="GO" id="GO:0030171">
    <property type="term" value="F:voltage-gated proton channel activity"/>
    <property type="evidence" value="ECO:0007669"/>
    <property type="project" value="InterPro"/>
</dbReference>
<evidence type="ECO:0000256" key="6">
    <source>
        <dbReference type="ARBA" id="ARBA00022882"/>
    </source>
</evidence>
<evidence type="ECO:0000256" key="7">
    <source>
        <dbReference type="ARBA" id="ARBA00022989"/>
    </source>
</evidence>
<evidence type="ECO:0000256" key="11">
    <source>
        <dbReference type="ARBA" id="ARBA00023303"/>
    </source>
</evidence>
<dbReference type="InterPro" id="IPR005821">
    <property type="entry name" value="Ion_trans_dom"/>
</dbReference>
<keyword evidence="3" id="KW-0813">Transport</keyword>
<evidence type="ECO:0000313" key="16">
    <source>
        <dbReference type="EMBL" id="CAJ2500050.1"/>
    </source>
</evidence>
<keyword evidence="7 14" id="KW-1133">Transmembrane helix</keyword>
<evidence type="ECO:0000256" key="1">
    <source>
        <dbReference type="ARBA" id="ARBA00004651"/>
    </source>
</evidence>
<evidence type="ECO:0000256" key="4">
    <source>
        <dbReference type="ARBA" id="ARBA00022475"/>
    </source>
</evidence>
<evidence type="ECO:0000256" key="5">
    <source>
        <dbReference type="ARBA" id="ARBA00022692"/>
    </source>
</evidence>
<accession>A0AAI8V920</accession>
<keyword evidence="17" id="KW-1185">Reference proteome</keyword>
<comment type="caution">
    <text evidence="16">The sequence shown here is derived from an EMBL/GenBank/DDBJ whole genome shotgun (WGS) entry which is preliminary data.</text>
</comment>
<evidence type="ECO:0000256" key="9">
    <source>
        <dbReference type="ARBA" id="ARBA00023065"/>
    </source>
</evidence>
<feature type="transmembrane region" description="Helical" evidence="14">
    <location>
        <begin position="62"/>
        <end position="87"/>
    </location>
</feature>
<evidence type="ECO:0000256" key="14">
    <source>
        <dbReference type="SAM" id="Phobius"/>
    </source>
</evidence>
<dbReference type="Proteomes" id="UP001295740">
    <property type="component" value="Unassembled WGS sequence"/>
</dbReference>
<dbReference type="PANTHER" id="PTHR46480:SF1">
    <property type="entry name" value="VOLTAGE-GATED HYDROGEN CHANNEL 1"/>
    <property type="match status" value="1"/>
</dbReference>